<organism evidence="1 2">
    <name type="scientific">Inconstantimicrobium mannanitabidum</name>
    <dbReference type="NCBI Taxonomy" id="1604901"/>
    <lineage>
        <taxon>Bacteria</taxon>
        <taxon>Bacillati</taxon>
        <taxon>Bacillota</taxon>
        <taxon>Clostridia</taxon>
        <taxon>Eubacteriales</taxon>
        <taxon>Clostridiaceae</taxon>
        <taxon>Inconstantimicrobium</taxon>
    </lineage>
</organism>
<protein>
    <submittedName>
        <fullName evidence="1">Uncharacterized protein</fullName>
    </submittedName>
</protein>
<name>A0ACB5RHC0_9CLOT</name>
<evidence type="ECO:0000313" key="2">
    <source>
        <dbReference type="Proteomes" id="UP001058074"/>
    </source>
</evidence>
<sequence>MEVDVKRKLEERNSRIINAVIKKSESVCPGAIALIGVAGSFYSGDIYEKSDLDLCIVINDDSAWKIASCFILEDVGFDIYCTPWSRLEEMSEYNNPFVTKLLELDIVYCSENKYLQKYMELRSKVINKLNQVYSMEDNDKAEKFVNEASIEYANIMLSNIYGECRYAAAKIIQYVEFAIYMYNKSYVKRGIKRIPEEIRVMEYLPIGFEELYWNLIKANTVKEIKEAATRLMRVVKDFAKLMKERVVSKKEVSDDNIKGSYEEIHSNWKNKMYHAADRDDSYLSLMTAAGCQGFYNEKYDEYNISIIDLMKDITSDNLILSAKAFDNAMEEYKKNYDKAGCKIKYYKDLEKFEKEYLEK</sequence>
<proteinExistence type="predicted"/>
<keyword evidence="2" id="KW-1185">Reference proteome</keyword>
<evidence type="ECO:0000313" key="1">
    <source>
        <dbReference type="EMBL" id="GKX68504.1"/>
    </source>
</evidence>
<reference evidence="1" key="1">
    <citation type="journal article" date="2025" name="Int. J. Syst. Evol. Microbiol.">
        <title>Inconstantimicrobium mannanitabidum sp. nov., a novel member of the family Clostridiaceae isolated from anoxic soil under the treatment of reductive soil disinfestation.</title>
        <authorList>
            <person name="Ueki A."/>
            <person name="Tonouchi A."/>
            <person name="Honma S."/>
            <person name="Kaku N."/>
            <person name="Ueki K."/>
        </authorList>
    </citation>
    <scope>NUCLEOTIDE SEQUENCE</scope>
    <source>
        <strain evidence="1">TW13</strain>
    </source>
</reference>
<accession>A0ACB5RHC0</accession>
<dbReference type="EMBL" id="BROD01000001">
    <property type="protein sequence ID" value="GKX68504.1"/>
    <property type="molecule type" value="Genomic_DNA"/>
</dbReference>
<comment type="caution">
    <text evidence="1">The sequence shown here is derived from an EMBL/GenBank/DDBJ whole genome shotgun (WGS) entry which is preliminary data.</text>
</comment>
<dbReference type="Proteomes" id="UP001058074">
    <property type="component" value="Unassembled WGS sequence"/>
</dbReference>
<gene>
    <name evidence="1" type="ORF">rsdtw13_37620</name>
</gene>